<reference evidence="2" key="1">
    <citation type="journal article" date="2023" name="Mol. Phylogenet. Evol.">
        <title>Genome-scale phylogeny and comparative genomics of the fungal order Sordariales.</title>
        <authorList>
            <person name="Hensen N."/>
            <person name="Bonometti L."/>
            <person name="Westerberg I."/>
            <person name="Brannstrom I.O."/>
            <person name="Guillou S."/>
            <person name="Cros-Aarteil S."/>
            <person name="Calhoun S."/>
            <person name="Haridas S."/>
            <person name="Kuo A."/>
            <person name="Mondo S."/>
            <person name="Pangilinan J."/>
            <person name="Riley R."/>
            <person name="LaButti K."/>
            <person name="Andreopoulos B."/>
            <person name="Lipzen A."/>
            <person name="Chen C."/>
            <person name="Yan M."/>
            <person name="Daum C."/>
            <person name="Ng V."/>
            <person name="Clum A."/>
            <person name="Steindorff A."/>
            <person name="Ohm R.A."/>
            <person name="Martin F."/>
            <person name="Silar P."/>
            <person name="Natvig D.O."/>
            <person name="Lalanne C."/>
            <person name="Gautier V."/>
            <person name="Ament-Velasquez S.L."/>
            <person name="Kruys A."/>
            <person name="Hutchinson M.I."/>
            <person name="Powell A.J."/>
            <person name="Barry K."/>
            <person name="Miller A.N."/>
            <person name="Grigoriev I.V."/>
            <person name="Debuchy R."/>
            <person name="Gladieux P."/>
            <person name="Hiltunen Thoren M."/>
            <person name="Johannesson H."/>
        </authorList>
    </citation>
    <scope>NUCLEOTIDE SEQUENCE</scope>
    <source>
        <strain evidence="2">CBS 538.74</strain>
    </source>
</reference>
<dbReference type="Gene3D" id="3.40.50.1820">
    <property type="entry name" value="alpha/beta hydrolase"/>
    <property type="match status" value="1"/>
</dbReference>
<comment type="caution">
    <text evidence="2">The sequence shown here is derived from an EMBL/GenBank/DDBJ whole genome shotgun (WGS) entry which is preliminary data.</text>
</comment>
<dbReference type="GO" id="GO:0016787">
    <property type="term" value="F:hydrolase activity"/>
    <property type="evidence" value="ECO:0007669"/>
    <property type="project" value="UniProtKB-KW"/>
</dbReference>
<feature type="domain" description="AB hydrolase-1" evidence="1">
    <location>
        <begin position="64"/>
        <end position="286"/>
    </location>
</feature>
<keyword evidence="3" id="KW-1185">Reference proteome</keyword>
<accession>A0AAN6VKF9</accession>
<protein>
    <submittedName>
        <fullName evidence="2">Alpha/Beta hydrolase protein</fullName>
    </submittedName>
</protein>
<dbReference type="Pfam" id="PF00561">
    <property type="entry name" value="Abhydrolase_1"/>
    <property type="match status" value="1"/>
</dbReference>
<keyword evidence="2" id="KW-0378">Hydrolase</keyword>
<evidence type="ECO:0000313" key="3">
    <source>
        <dbReference type="Proteomes" id="UP001302745"/>
    </source>
</evidence>
<dbReference type="PANTHER" id="PTHR43194">
    <property type="entry name" value="HYDROLASE ALPHA/BETA FOLD FAMILY"/>
    <property type="match status" value="1"/>
</dbReference>
<dbReference type="InterPro" id="IPR050228">
    <property type="entry name" value="Carboxylesterase_BioH"/>
</dbReference>
<sequence>MFKNFTFQYLRWRRPTGPLQALPDGIERFFVDTPGGKLEVLYAHPPPPSATHGSNADGSASPSPLFFVHGGMGGAFVWIEYLQFFAARGIPCYAVSMRGHGGSYYPSYLRMVYATTKRMLADDVLAGLRWVQEREGGREVVLAGHSSGGGLAQLILSEKEARVKGLVLVAAAPGNGSDRAYQSWMKLDPWFLLRMILHLGHPNSPLSHPALTKRAFFSDQQSDTYVEAFQARSSPYESFIWALGMTWRFVNQQNVISRIASRAKGQSILVLNGELDKIMTLPIMEDLASMYRTGYSSMVRQGRFQGEDAEVVPMQGEGNRDNAGHGVRFAVVPGAGHHLQNDVTWKVGAQKLLAFYEQL</sequence>
<proteinExistence type="predicted"/>
<dbReference type="AlphaFoldDB" id="A0AAN6VKF9"/>
<evidence type="ECO:0000313" key="2">
    <source>
        <dbReference type="EMBL" id="KAK4152892.1"/>
    </source>
</evidence>
<dbReference type="InterPro" id="IPR000073">
    <property type="entry name" value="AB_hydrolase_1"/>
</dbReference>
<gene>
    <name evidence="2" type="ORF">C8A00DRAFT_34404</name>
</gene>
<evidence type="ECO:0000259" key="1">
    <source>
        <dbReference type="Pfam" id="PF00561"/>
    </source>
</evidence>
<reference evidence="2" key="2">
    <citation type="submission" date="2023-05" db="EMBL/GenBank/DDBJ databases">
        <authorList>
            <consortium name="Lawrence Berkeley National Laboratory"/>
            <person name="Steindorff A."/>
            <person name="Hensen N."/>
            <person name="Bonometti L."/>
            <person name="Westerberg I."/>
            <person name="Brannstrom I.O."/>
            <person name="Guillou S."/>
            <person name="Cros-Aarteil S."/>
            <person name="Calhoun S."/>
            <person name="Haridas S."/>
            <person name="Kuo A."/>
            <person name="Mondo S."/>
            <person name="Pangilinan J."/>
            <person name="Riley R."/>
            <person name="Labutti K."/>
            <person name="Andreopoulos B."/>
            <person name="Lipzen A."/>
            <person name="Chen C."/>
            <person name="Yanf M."/>
            <person name="Daum C."/>
            <person name="Ng V."/>
            <person name="Clum A."/>
            <person name="Ohm R."/>
            <person name="Martin F."/>
            <person name="Silar P."/>
            <person name="Natvig D."/>
            <person name="Lalanne C."/>
            <person name="Gautier V."/>
            <person name="Ament-Velasquez S.L."/>
            <person name="Kruys A."/>
            <person name="Hutchinson M.I."/>
            <person name="Powell A.J."/>
            <person name="Barry K."/>
            <person name="Miller A.N."/>
            <person name="Grigoriev I.V."/>
            <person name="Debuchy R."/>
            <person name="Gladieux P."/>
            <person name="Thoren M.H."/>
            <person name="Johannesson H."/>
        </authorList>
    </citation>
    <scope>NUCLEOTIDE SEQUENCE</scope>
    <source>
        <strain evidence="2">CBS 538.74</strain>
    </source>
</reference>
<dbReference type="PANTHER" id="PTHR43194:SF2">
    <property type="entry name" value="PEROXISOMAL MEMBRANE PROTEIN LPX1"/>
    <property type="match status" value="1"/>
</dbReference>
<dbReference type="Proteomes" id="UP001302745">
    <property type="component" value="Unassembled WGS sequence"/>
</dbReference>
<dbReference type="EMBL" id="MU856958">
    <property type="protein sequence ID" value="KAK4152892.1"/>
    <property type="molecule type" value="Genomic_DNA"/>
</dbReference>
<dbReference type="InterPro" id="IPR029058">
    <property type="entry name" value="AB_hydrolase_fold"/>
</dbReference>
<name>A0AAN6VKF9_9PEZI</name>
<organism evidence="2 3">
    <name type="scientific">Chaetomidium leptoderma</name>
    <dbReference type="NCBI Taxonomy" id="669021"/>
    <lineage>
        <taxon>Eukaryota</taxon>
        <taxon>Fungi</taxon>
        <taxon>Dikarya</taxon>
        <taxon>Ascomycota</taxon>
        <taxon>Pezizomycotina</taxon>
        <taxon>Sordariomycetes</taxon>
        <taxon>Sordariomycetidae</taxon>
        <taxon>Sordariales</taxon>
        <taxon>Chaetomiaceae</taxon>
        <taxon>Chaetomidium</taxon>
    </lineage>
</organism>
<dbReference type="SUPFAM" id="SSF53474">
    <property type="entry name" value="alpha/beta-Hydrolases"/>
    <property type="match status" value="1"/>
</dbReference>